<reference evidence="1" key="2">
    <citation type="submission" date="2020-11" db="EMBL/GenBank/DDBJ databases">
        <authorList>
            <person name="McCartney M.A."/>
            <person name="Auch B."/>
            <person name="Kono T."/>
            <person name="Mallez S."/>
            <person name="Becker A."/>
            <person name="Gohl D.M."/>
            <person name="Silverstein K.A.T."/>
            <person name="Koren S."/>
            <person name="Bechman K.B."/>
            <person name="Herman A."/>
            <person name="Abrahante J.E."/>
            <person name="Garbe J."/>
        </authorList>
    </citation>
    <scope>NUCLEOTIDE SEQUENCE</scope>
    <source>
        <strain evidence="1">Duluth1</strain>
        <tissue evidence="1">Whole animal</tissue>
    </source>
</reference>
<name>A0A9D4L2J4_DREPO</name>
<comment type="caution">
    <text evidence="1">The sequence shown here is derived from an EMBL/GenBank/DDBJ whole genome shotgun (WGS) entry which is preliminary data.</text>
</comment>
<gene>
    <name evidence="1" type="ORF">DPMN_092505</name>
</gene>
<dbReference type="Proteomes" id="UP000828390">
    <property type="component" value="Unassembled WGS sequence"/>
</dbReference>
<dbReference type="EMBL" id="JAIWYP010000003">
    <property type="protein sequence ID" value="KAH3850099.1"/>
    <property type="molecule type" value="Genomic_DNA"/>
</dbReference>
<dbReference type="AlphaFoldDB" id="A0A9D4L2J4"/>
<sequence length="238" mass="27258">MFGLKTTSRKLKTQHIICPSSLRVKRLIAVTALDIIKAASCEKTNNRVLRKGRNKGSRPPLDQNVTSRVFTCFYYIHIEKTALLPGGNVFHRFLTKFYEDWTNIVTSRVFIRKTAPHPGGHTKILTKLHEDWASNVTSTVFKRFLNSNQTTNVATRVFTRQNVDEGRRTTDKRLKHILDIVYTNILTKFYQDRVVSMASTPAQHSSATFENSIRFKSVTANAEPAQHSRATFQISIRF</sequence>
<organism evidence="1 2">
    <name type="scientific">Dreissena polymorpha</name>
    <name type="common">Zebra mussel</name>
    <name type="synonym">Mytilus polymorpha</name>
    <dbReference type="NCBI Taxonomy" id="45954"/>
    <lineage>
        <taxon>Eukaryota</taxon>
        <taxon>Metazoa</taxon>
        <taxon>Spiralia</taxon>
        <taxon>Lophotrochozoa</taxon>
        <taxon>Mollusca</taxon>
        <taxon>Bivalvia</taxon>
        <taxon>Autobranchia</taxon>
        <taxon>Heteroconchia</taxon>
        <taxon>Euheterodonta</taxon>
        <taxon>Imparidentia</taxon>
        <taxon>Neoheterodontei</taxon>
        <taxon>Myida</taxon>
        <taxon>Dreissenoidea</taxon>
        <taxon>Dreissenidae</taxon>
        <taxon>Dreissena</taxon>
    </lineage>
</organism>
<proteinExistence type="predicted"/>
<evidence type="ECO:0000313" key="2">
    <source>
        <dbReference type="Proteomes" id="UP000828390"/>
    </source>
</evidence>
<protein>
    <submittedName>
        <fullName evidence="1">Uncharacterized protein</fullName>
    </submittedName>
</protein>
<reference evidence="1" key="1">
    <citation type="journal article" date="2019" name="bioRxiv">
        <title>The Genome of the Zebra Mussel, Dreissena polymorpha: A Resource for Invasive Species Research.</title>
        <authorList>
            <person name="McCartney M.A."/>
            <person name="Auch B."/>
            <person name="Kono T."/>
            <person name="Mallez S."/>
            <person name="Zhang Y."/>
            <person name="Obille A."/>
            <person name="Becker A."/>
            <person name="Abrahante J.E."/>
            <person name="Garbe J."/>
            <person name="Badalamenti J.P."/>
            <person name="Herman A."/>
            <person name="Mangelson H."/>
            <person name="Liachko I."/>
            <person name="Sullivan S."/>
            <person name="Sone E.D."/>
            <person name="Koren S."/>
            <person name="Silverstein K.A.T."/>
            <person name="Beckman K.B."/>
            <person name="Gohl D.M."/>
        </authorList>
    </citation>
    <scope>NUCLEOTIDE SEQUENCE</scope>
    <source>
        <strain evidence="1">Duluth1</strain>
        <tissue evidence="1">Whole animal</tissue>
    </source>
</reference>
<evidence type="ECO:0000313" key="1">
    <source>
        <dbReference type="EMBL" id="KAH3850099.1"/>
    </source>
</evidence>
<accession>A0A9D4L2J4</accession>
<keyword evidence="2" id="KW-1185">Reference proteome</keyword>